<proteinExistence type="predicted"/>
<feature type="signal peptide" evidence="1">
    <location>
        <begin position="1"/>
        <end position="19"/>
    </location>
</feature>
<protein>
    <submittedName>
        <fullName evidence="2">Uncharacterized protein</fullName>
    </submittedName>
</protein>
<dbReference type="AlphaFoldDB" id="A0A2M7RHW6"/>
<accession>A0A2M7RHW6</accession>
<sequence>MRKLTWLLLIGLAGISCRAKDAPQYSFKFNEKTKVLYVEAFGETWVQQSVPGMEIMAVGWQTPQGTLTLTMLDARQNRIEAKWQLKGSELFCEVRCSSNVAVSYPWPFVRKVPQESDRLLVPVAEGILYPAHNHSIQPYSWLKGNTGYGISLPLFGTIDRKGSGYGCFAEDPDYFEIKVNWTDQWTLTPTWVPGKNEFGARKCRYQFFQKESRDQAGVAIAKWYRSWLKETGYLVPLSKKKPKHGKPEDLVACPQVWVWSDPLETAQFLNSLGIDRALLANVDPKYWTVDRDVLDQIHEMGYLTGKYDNYEDRWPAELAEITECTKGYPEGLIIAKDGKFVPAWQLAGPDGQTYTGAKLCSGYGKQLIKRDLPKELRRLPYSSRFIDVITASELRECFHPEHPHDRTGDRKDRMAILKFSSQQVLTGAEKGTWWSVAACHYLQGILSLNPYPPADDIGNSPAKILDEVNRDYLRFDVGHVYRFPLFELVAHDCVIPTWYWGDGNNKHPGTWREKDLLTILYGGAPMWCFQTIGEMRNYADSLKASYRFVKPALEQIGLAEMASFAVVSRSGALQQTRWANGAVVTVNFGDTAELLTVEGVQVSIPPQGYHLVEAAAPLPWWKRLF</sequence>
<feature type="chain" id="PRO_5014740595" evidence="1">
    <location>
        <begin position="20"/>
        <end position="625"/>
    </location>
</feature>
<dbReference type="InterPro" id="IPR021459">
    <property type="entry name" value="GH101-related"/>
</dbReference>
<evidence type="ECO:0000313" key="3">
    <source>
        <dbReference type="Proteomes" id="UP000230779"/>
    </source>
</evidence>
<reference evidence="2 3" key="1">
    <citation type="submission" date="2017-09" db="EMBL/GenBank/DDBJ databases">
        <title>Depth-based differentiation of microbial function through sediment-hosted aquifers and enrichment of novel symbionts in the deep terrestrial subsurface.</title>
        <authorList>
            <person name="Probst A.J."/>
            <person name="Ladd B."/>
            <person name="Jarett J.K."/>
            <person name="Geller-Mcgrath D.E."/>
            <person name="Sieber C.M."/>
            <person name="Emerson J.B."/>
            <person name="Anantharaman K."/>
            <person name="Thomas B.C."/>
            <person name="Malmstrom R."/>
            <person name="Stieglmeier M."/>
            <person name="Klingl A."/>
            <person name="Woyke T."/>
            <person name="Ryan C.M."/>
            <person name="Banfield J.F."/>
        </authorList>
    </citation>
    <scope>NUCLEOTIDE SEQUENCE [LARGE SCALE GENOMIC DNA]</scope>
    <source>
        <strain evidence="2">CG_4_10_14_0_8_um_filter_42_10</strain>
    </source>
</reference>
<evidence type="ECO:0000256" key="1">
    <source>
        <dbReference type="SAM" id="SignalP"/>
    </source>
</evidence>
<keyword evidence="1" id="KW-0732">Signal</keyword>
<comment type="caution">
    <text evidence="2">The sequence shown here is derived from an EMBL/GenBank/DDBJ whole genome shotgun (WGS) entry which is preliminary data.</text>
</comment>
<name>A0A2M7RHW6_9BACT</name>
<dbReference type="Proteomes" id="UP000230779">
    <property type="component" value="Unassembled WGS sequence"/>
</dbReference>
<gene>
    <name evidence="2" type="ORF">COY66_05520</name>
</gene>
<evidence type="ECO:0000313" key="2">
    <source>
        <dbReference type="EMBL" id="PIY95966.1"/>
    </source>
</evidence>
<dbReference type="EMBL" id="PFMD01000063">
    <property type="protein sequence ID" value="PIY95966.1"/>
    <property type="molecule type" value="Genomic_DNA"/>
</dbReference>
<organism evidence="2 3">
    <name type="scientific">Candidatus Kerfeldbacteria bacterium CG_4_10_14_0_8_um_filter_42_10</name>
    <dbReference type="NCBI Taxonomy" id="2014248"/>
    <lineage>
        <taxon>Bacteria</taxon>
        <taxon>Candidatus Kerfeldiibacteriota</taxon>
    </lineage>
</organism>
<dbReference type="Pfam" id="PF11308">
    <property type="entry name" value="Glyco_hydro_129"/>
    <property type="match status" value="2"/>
</dbReference>
<dbReference type="PROSITE" id="PS51257">
    <property type="entry name" value="PROKAR_LIPOPROTEIN"/>
    <property type="match status" value="1"/>
</dbReference>